<protein>
    <submittedName>
        <fullName evidence="1">Uncharacterized protein</fullName>
    </submittedName>
</protein>
<dbReference type="AlphaFoldDB" id="A0A4C1TN32"/>
<dbReference type="EMBL" id="BGZK01000067">
    <property type="protein sequence ID" value="GBP14908.1"/>
    <property type="molecule type" value="Genomic_DNA"/>
</dbReference>
<sequence>MFNDRINVQICSSVKPIEYVCKYVNKGSDMAVFTVIFVKRYLSFRNQRRRMKLTLAERKSLRIILATKNDIVNGINNIIQEMNLGEEKSTYQ</sequence>
<accession>A0A4C1TN32</accession>
<reference evidence="1 2" key="1">
    <citation type="journal article" date="2019" name="Commun. Biol.">
        <title>The bagworm genome reveals a unique fibroin gene that provides high tensile strength.</title>
        <authorList>
            <person name="Kono N."/>
            <person name="Nakamura H."/>
            <person name="Ohtoshi R."/>
            <person name="Tomita M."/>
            <person name="Numata K."/>
            <person name="Arakawa K."/>
        </authorList>
    </citation>
    <scope>NUCLEOTIDE SEQUENCE [LARGE SCALE GENOMIC DNA]</scope>
</reference>
<dbReference type="OrthoDB" id="1728974at2759"/>
<name>A0A4C1TN32_EUMVA</name>
<evidence type="ECO:0000313" key="1">
    <source>
        <dbReference type="EMBL" id="GBP14908.1"/>
    </source>
</evidence>
<proteinExistence type="predicted"/>
<comment type="caution">
    <text evidence="1">The sequence shown here is derived from an EMBL/GenBank/DDBJ whole genome shotgun (WGS) entry which is preliminary data.</text>
</comment>
<gene>
    <name evidence="1" type="ORF">EVAR_75483_1</name>
</gene>
<organism evidence="1 2">
    <name type="scientific">Eumeta variegata</name>
    <name type="common">Bagworm moth</name>
    <name type="synonym">Eumeta japonica</name>
    <dbReference type="NCBI Taxonomy" id="151549"/>
    <lineage>
        <taxon>Eukaryota</taxon>
        <taxon>Metazoa</taxon>
        <taxon>Ecdysozoa</taxon>
        <taxon>Arthropoda</taxon>
        <taxon>Hexapoda</taxon>
        <taxon>Insecta</taxon>
        <taxon>Pterygota</taxon>
        <taxon>Neoptera</taxon>
        <taxon>Endopterygota</taxon>
        <taxon>Lepidoptera</taxon>
        <taxon>Glossata</taxon>
        <taxon>Ditrysia</taxon>
        <taxon>Tineoidea</taxon>
        <taxon>Psychidae</taxon>
        <taxon>Oiketicinae</taxon>
        <taxon>Eumeta</taxon>
    </lineage>
</organism>
<evidence type="ECO:0000313" key="2">
    <source>
        <dbReference type="Proteomes" id="UP000299102"/>
    </source>
</evidence>
<dbReference type="Proteomes" id="UP000299102">
    <property type="component" value="Unassembled WGS sequence"/>
</dbReference>
<keyword evidence="2" id="KW-1185">Reference proteome</keyword>